<dbReference type="Gene3D" id="3.40.1800.20">
    <property type="match status" value="1"/>
</dbReference>
<dbReference type="SUPFAM" id="SSF57716">
    <property type="entry name" value="Glucocorticoid receptor-like (DNA-binding domain)"/>
    <property type="match status" value="1"/>
</dbReference>
<proteinExistence type="predicted"/>
<sequence>LRFGCSDVYEPKQIAKCRLCLCPTASQPGVPSSIEDDCFEAIIKNVFRFALPTFHIVAGVKTDLPLLVCFQCSNIVRNFHYFSEHVIANQKKLHDKWDENRHMPQPQPPISDNGSMDNLIQEIKRGSEEAITNSLGTKDNEYDSTSTINKKSGSEFGGNPSGSEPSEPQKCVAKVELVETLEKMDKRVDAVTKQLGVLIQKLAQSRPISKKRSIDFGVSFHMKPITNVEELDTFNQQLNDEEYKEKVLNWLGENVTATDNDNRMQQTLDLIFSRAFLPEFSWTGKSRVGKQKLAFRNYTNILDVLQTIGKTDTSIVTDRELEYFLQKKLNHAKDRVNILGYTSCHVDPKKRKK</sequence>
<dbReference type="GO" id="GO:0005634">
    <property type="term" value="C:nucleus"/>
    <property type="evidence" value="ECO:0007669"/>
    <property type="project" value="InterPro"/>
</dbReference>
<dbReference type="PROSITE" id="PS51915">
    <property type="entry name" value="ZAD"/>
    <property type="match status" value="1"/>
</dbReference>
<dbReference type="EnsemblMetazoa" id="AATE005009-RA">
    <property type="protein sequence ID" value="AATE005009-PA.1"/>
    <property type="gene ID" value="AATE005009"/>
</dbReference>
<evidence type="ECO:0000313" key="2">
    <source>
        <dbReference type="EnsemblMetazoa" id="AATE005009-PA.1"/>
    </source>
</evidence>
<dbReference type="Pfam" id="PF16064">
    <property type="entry name" value="DUF4806"/>
    <property type="match status" value="1"/>
</dbReference>
<dbReference type="Pfam" id="PF07776">
    <property type="entry name" value="zf-AD"/>
    <property type="match status" value="1"/>
</dbReference>
<reference evidence="2" key="1">
    <citation type="submission" date="2022-08" db="UniProtKB">
        <authorList>
            <consortium name="EnsemblMetazoa"/>
        </authorList>
    </citation>
    <scope>IDENTIFICATION</scope>
    <source>
        <strain evidence="2">EBRO</strain>
    </source>
</reference>
<feature type="region of interest" description="Disordered" evidence="1">
    <location>
        <begin position="131"/>
        <end position="170"/>
    </location>
</feature>
<dbReference type="VEuPathDB" id="VectorBase:AATE005009"/>
<accession>A0A182IT74</accession>
<evidence type="ECO:0000256" key="1">
    <source>
        <dbReference type="SAM" id="MobiDB-lite"/>
    </source>
</evidence>
<dbReference type="GO" id="GO:0008270">
    <property type="term" value="F:zinc ion binding"/>
    <property type="evidence" value="ECO:0007669"/>
    <property type="project" value="UniProtKB-UniRule"/>
</dbReference>
<dbReference type="AlphaFoldDB" id="A0A182IT74"/>
<organism evidence="2">
    <name type="scientific">Anopheles atroparvus</name>
    <name type="common">European mosquito</name>
    <dbReference type="NCBI Taxonomy" id="41427"/>
    <lineage>
        <taxon>Eukaryota</taxon>
        <taxon>Metazoa</taxon>
        <taxon>Ecdysozoa</taxon>
        <taxon>Arthropoda</taxon>
        <taxon>Hexapoda</taxon>
        <taxon>Insecta</taxon>
        <taxon>Pterygota</taxon>
        <taxon>Neoptera</taxon>
        <taxon>Endopterygota</taxon>
        <taxon>Diptera</taxon>
        <taxon>Nematocera</taxon>
        <taxon>Culicoidea</taxon>
        <taxon>Culicidae</taxon>
        <taxon>Anophelinae</taxon>
        <taxon>Anopheles</taxon>
    </lineage>
</organism>
<dbReference type="STRING" id="41427.A0A182IT74"/>
<feature type="compositionally biased region" description="Polar residues" evidence="1">
    <location>
        <begin position="131"/>
        <end position="151"/>
    </location>
</feature>
<protein>
    <submittedName>
        <fullName evidence="2">Uncharacterized protein</fullName>
    </submittedName>
</protein>
<dbReference type="InterPro" id="IPR032071">
    <property type="entry name" value="DUF4806"/>
</dbReference>
<dbReference type="SMART" id="SM00868">
    <property type="entry name" value="zf-AD"/>
    <property type="match status" value="1"/>
</dbReference>
<name>A0A182IT74_ANOAO</name>
<dbReference type="InterPro" id="IPR012934">
    <property type="entry name" value="Znf_AD"/>
</dbReference>